<accession>A0A9P3GNK8</accession>
<protein>
    <recommendedName>
        <fullName evidence="3">Heterokaryon incompatibility domain-containing protein</fullName>
    </recommendedName>
</protein>
<reference evidence="1 2" key="1">
    <citation type="submission" date="2021-08" db="EMBL/GenBank/DDBJ databases">
        <title>Draft Genome Sequence of Phanerochaete sordida strain YK-624.</title>
        <authorList>
            <person name="Mori T."/>
            <person name="Dohra H."/>
            <person name="Suzuki T."/>
            <person name="Kawagishi H."/>
            <person name="Hirai H."/>
        </authorList>
    </citation>
    <scope>NUCLEOTIDE SEQUENCE [LARGE SCALE GENOMIC DNA]</scope>
    <source>
        <strain evidence="1 2">YK-624</strain>
    </source>
</reference>
<keyword evidence="2" id="KW-1185">Reference proteome</keyword>
<gene>
    <name evidence="1" type="ORF">PsYK624_137350</name>
</gene>
<dbReference type="EMBL" id="BPQB01000073">
    <property type="protein sequence ID" value="GJE97514.1"/>
    <property type="molecule type" value="Genomic_DNA"/>
</dbReference>
<organism evidence="1 2">
    <name type="scientific">Phanerochaete sordida</name>
    <dbReference type="NCBI Taxonomy" id="48140"/>
    <lineage>
        <taxon>Eukaryota</taxon>
        <taxon>Fungi</taxon>
        <taxon>Dikarya</taxon>
        <taxon>Basidiomycota</taxon>
        <taxon>Agaricomycotina</taxon>
        <taxon>Agaricomycetes</taxon>
        <taxon>Polyporales</taxon>
        <taxon>Phanerochaetaceae</taxon>
        <taxon>Phanerochaete</taxon>
    </lineage>
</organism>
<dbReference type="Proteomes" id="UP000703269">
    <property type="component" value="Unassembled WGS sequence"/>
</dbReference>
<dbReference type="OrthoDB" id="3226657at2759"/>
<comment type="caution">
    <text evidence="1">The sequence shown here is derived from an EMBL/GenBank/DDBJ whole genome shotgun (WGS) entry which is preliminary data.</text>
</comment>
<evidence type="ECO:0008006" key="3">
    <source>
        <dbReference type="Google" id="ProtNLM"/>
    </source>
</evidence>
<sequence length="645" mass="72411">MLLPSMVDYRSMTRRHRNPRDDSLIPPETRLMTWGIVKMAESGIFPEQALFTTSDTRPGREFSLVPEPRSSVPFQWAHFGPGAIPSALANKLCSTMSIRGLLATLNDVLGTTHGPDTPGLTECLKHFSATSRDFGELYGILRGYWHSDLTQLVAHLSEKRAKDEAMRRDAVREGYISNPFVRPRRVWDLYSNRVIPYYALPPCPRSRIPDNVWTVSHSWVPEDALRRVWTTINGKEWPVPIPADTTLEHIRVELLNFAAEYVWLDVLCLRQEGHPEDEAQRKEEWRLDVPTVGHVFSFPDVPCITYFNGLGRPFTPSLSALASDYHWLNRAWTVQEATESWLPGGATGATFPADAIALFNKRHVIPAKSRRDPRDLAQKKSFTDAPALLRERRCTRELDRVFCLAYLLQCATLPAYDAGAGADAAWAELLKHLPPTVRTPLLWYGDGAAWPTWPTWTQFLESKQDRLAAPWGASKDQLLRLVDGSELGTPGPGTFYHKIGLFGPCIVVGRRSTEQAGVEELTLRRESDPHWRRSYKLIGTISGDVVRGKTYAFLQQSPSWTWLVVEVVGQRQLGGEAAVEVVRRGCVRSHSTQGLPSVPSTATVVYVPAPPDQPVPSTPRSDVPPAGVSWVKLRMTRWSRSFSSP</sequence>
<dbReference type="AlphaFoldDB" id="A0A9P3GNK8"/>
<proteinExistence type="predicted"/>
<evidence type="ECO:0000313" key="1">
    <source>
        <dbReference type="EMBL" id="GJE97514.1"/>
    </source>
</evidence>
<evidence type="ECO:0000313" key="2">
    <source>
        <dbReference type="Proteomes" id="UP000703269"/>
    </source>
</evidence>
<name>A0A9P3GNK8_9APHY</name>